<keyword evidence="2" id="KW-1185">Reference proteome</keyword>
<evidence type="ECO:0000313" key="1">
    <source>
        <dbReference type="EMBL" id="SPT53904.1"/>
    </source>
</evidence>
<accession>A0ABY1VPR1</accession>
<dbReference type="RefSeq" id="WP_111836824.1">
    <property type="nucleotide sequence ID" value="NZ_UAPQ01000008.1"/>
</dbReference>
<dbReference type="EMBL" id="UAPQ01000008">
    <property type="protein sequence ID" value="SPT53904.1"/>
    <property type="molecule type" value="Genomic_DNA"/>
</dbReference>
<protein>
    <recommendedName>
        <fullName evidence="3">Sensory transduction regulator</fullName>
    </recommendedName>
</protein>
<reference evidence="1 2" key="1">
    <citation type="submission" date="2018-06" db="EMBL/GenBank/DDBJ databases">
        <authorList>
            <consortium name="Pathogen Informatics"/>
            <person name="Doyle S."/>
        </authorList>
    </citation>
    <scope>NUCLEOTIDE SEQUENCE [LARGE SCALE GENOMIC DNA]</scope>
    <source>
        <strain evidence="1 2">NCTC11535</strain>
    </source>
</reference>
<dbReference type="InterPro" id="IPR019660">
    <property type="entry name" value="Put_sensory_transdc_reg_YbjN"/>
</dbReference>
<gene>
    <name evidence="1" type="ORF">NCTC11535_01596</name>
</gene>
<proteinExistence type="predicted"/>
<comment type="caution">
    <text evidence="1">The sequence shown here is derived from an EMBL/GenBank/DDBJ whole genome shotgun (WGS) entry which is preliminary data.</text>
</comment>
<evidence type="ECO:0000313" key="2">
    <source>
        <dbReference type="Proteomes" id="UP000250006"/>
    </source>
</evidence>
<name>A0ABY1VPR1_9ACTO</name>
<organism evidence="1 2">
    <name type="scientific">Actinomyces bovis</name>
    <dbReference type="NCBI Taxonomy" id="1658"/>
    <lineage>
        <taxon>Bacteria</taxon>
        <taxon>Bacillati</taxon>
        <taxon>Actinomycetota</taxon>
        <taxon>Actinomycetes</taxon>
        <taxon>Actinomycetales</taxon>
        <taxon>Actinomycetaceae</taxon>
        <taxon>Actinomyces</taxon>
    </lineage>
</organism>
<sequence length="160" mass="17575">MPSPSPAAAGTETPRPAVPTPVDVSRVLAVVKSLGLRHFVDDEGDVGIPWRYVTVHVVFQDTRAIQVRGAWHRIATIEHLAKLRTLVEDWNVSKLGPKAYLTVSDGGMVRLHGEVTMPLEAGMTDAQLEDFVFIGCRFIVALMRHAEDVFPDPLRVPEGS</sequence>
<evidence type="ECO:0008006" key="3">
    <source>
        <dbReference type="Google" id="ProtNLM"/>
    </source>
</evidence>
<dbReference type="Pfam" id="PF10722">
    <property type="entry name" value="YbjN"/>
    <property type="match status" value="1"/>
</dbReference>
<dbReference type="Proteomes" id="UP000250006">
    <property type="component" value="Unassembled WGS sequence"/>
</dbReference>